<proteinExistence type="predicted"/>
<accession>A0ABS6W658</accession>
<reference evidence="1 2" key="1">
    <citation type="submission" date="2021-05" db="EMBL/GenBank/DDBJ databases">
        <title>Phylogenetic classification of ten novel species belonging to the genus Bifidobacterium comprising B. colchicus sp. nov., B. abeli sp. nov., B. bicoloris sp. nov., B. guerezis sp. nov., B. rosaliae sp. nov., B. santillanensis sp. nov., B. argentati sp. nov., B. amazzoni sp. nov., B. pluviali sp. nov., and B. pinnaculum sp. nov.</title>
        <authorList>
            <person name="Lugli G.A."/>
            <person name="Ruiz Garcia L."/>
            <person name="Margolles A."/>
            <person name="Ventura M."/>
        </authorList>
    </citation>
    <scope>NUCLEOTIDE SEQUENCE [LARGE SCALE GENOMIC DNA]</scope>
    <source>
        <strain evidence="1 2">6T3</strain>
    </source>
</reference>
<dbReference type="Proteomes" id="UP000812844">
    <property type="component" value="Unassembled WGS sequence"/>
</dbReference>
<protein>
    <recommendedName>
        <fullName evidence="3">Phage protein</fullName>
    </recommendedName>
</protein>
<gene>
    <name evidence="1" type="ORF">KIH73_00980</name>
</gene>
<evidence type="ECO:0000313" key="2">
    <source>
        <dbReference type="Proteomes" id="UP000812844"/>
    </source>
</evidence>
<organism evidence="1 2">
    <name type="scientific">Bifidobacterium phasiani</name>
    <dbReference type="NCBI Taxonomy" id="2834431"/>
    <lineage>
        <taxon>Bacteria</taxon>
        <taxon>Bacillati</taxon>
        <taxon>Actinomycetota</taxon>
        <taxon>Actinomycetes</taxon>
        <taxon>Bifidobacteriales</taxon>
        <taxon>Bifidobacteriaceae</taxon>
        <taxon>Bifidobacterium</taxon>
    </lineage>
</organism>
<dbReference type="RefSeq" id="WP_219079643.1">
    <property type="nucleotide sequence ID" value="NZ_JAHBBD010000001.1"/>
</dbReference>
<keyword evidence="2" id="KW-1185">Reference proteome</keyword>
<evidence type="ECO:0000313" key="1">
    <source>
        <dbReference type="EMBL" id="MBW3081968.1"/>
    </source>
</evidence>
<dbReference type="EMBL" id="JAHBBD010000001">
    <property type="protein sequence ID" value="MBW3081968.1"/>
    <property type="molecule type" value="Genomic_DNA"/>
</dbReference>
<sequence>MNIEKKLAEWISSSGLGPTASLSVPADRPNEFITVERTGGSRGEFNDTAMLAVQVWAGRRSRASDLADKLARMLPRFDDHPQVSSCVVTSIYNFPEPDPPHSARYQLSVQVTAKTQP</sequence>
<evidence type="ECO:0008006" key="3">
    <source>
        <dbReference type="Google" id="ProtNLM"/>
    </source>
</evidence>
<comment type="caution">
    <text evidence="1">The sequence shown here is derived from an EMBL/GenBank/DDBJ whole genome shotgun (WGS) entry which is preliminary data.</text>
</comment>
<name>A0ABS6W658_9BIFI</name>